<dbReference type="Pfam" id="PF00153">
    <property type="entry name" value="Mito_carr"/>
    <property type="match status" value="3"/>
</dbReference>
<dbReference type="PANTHER" id="PTHR45788">
    <property type="entry name" value="SUCCINATE/FUMARATE MITOCHONDRIAL TRANSPORTER-RELATED"/>
    <property type="match status" value="1"/>
</dbReference>
<dbReference type="InterPro" id="IPR018108">
    <property type="entry name" value="MCP_transmembrane"/>
</dbReference>
<evidence type="ECO:0000256" key="1">
    <source>
        <dbReference type="ARBA" id="ARBA00004225"/>
    </source>
</evidence>
<dbReference type="SUPFAM" id="SSF103506">
    <property type="entry name" value="Mitochondrial carrier"/>
    <property type="match status" value="1"/>
</dbReference>
<dbReference type="PROSITE" id="PS50920">
    <property type="entry name" value="SOLCAR"/>
    <property type="match status" value="3"/>
</dbReference>
<feature type="repeat" description="Solcar" evidence="9">
    <location>
        <begin position="105"/>
        <end position="190"/>
    </location>
</feature>
<keyword evidence="12" id="KW-1185">Reference proteome</keyword>
<keyword evidence="7" id="KW-0496">Mitochondrion</keyword>
<evidence type="ECO:0000256" key="10">
    <source>
        <dbReference type="RuleBase" id="RU000488"/>
    </source>
</evidence>
<protein>
    <submittedName>
        <fullName evidence="11">Citrate transporter</fullName>
    </submittedName>
</protein>
<evidence type="ECO:0000256" key="7">
    <source>
        <dbReference type="ARBA" id="ARBA00023128"/>
    </source>
</evidence>
<dbReference type="GO" id="GO:0071913">
    <property type="term" value="F:citrate secondary active transmembrane transporter activity"/>
    <property type="evidence" value="ECO:0007669"/>
    <property type="project" value="TreeGrafter"/>
</dbReference>
<feature type="repeat" description="Solcar" evidence="9">
    <location>
        <begin position="8"/>
        <end position="94"/>
    </location>
</feature>
<accession>A0AA38HCE1</accession>
<dbReference type="GO" id="GO:0006843">
    <property type="term" value="P:mitochondrial citrate transmembrane transport"/>
    <property type="evidence" value="ECO:0007669"/>
    <property type="project" value="TreeGrafter"/>
</dbReference>
<feature type="repeat" description="Solcar" evidence="9">
    <location>
        <begin position="202"/>
        <end position="288"/>
    </location>
</feature>
<gene>
    <name evidence="11" type="ORF">MKK02DRAFT_22563</name>
</gene>
<keyword evidence="8 9" id="KW-0472">Membrane</keyword>
<evidence type="ECO:0000256" key="8">
    <source>
        <dbReference type="ARBA" id="ARBA00023136"/>
    </source>
</evidence>
<evidence type="ECO:0000256" key="4">
    <source>
        <dbReference type="ARBA" id="ARBA00022692"/>
    </source>
</evidence>
<keyword evidence="6" id="KW-1133">Transmembrane helix</keyword>
<evidence type="ECO:0000256" key="9">
    <source>
        <dbReference type="PROSITE-ProRule" id="PRU00282"/>
    </source>
</evidence>
<dbReference type="InterPro" id="IPR023395">
    <property type="entry name" value="MCP_dom_sf"/>
</dbReference>
<comment type="subcellular location">
    <subcellularLocation>
        <location evidence="1">Mitochondrion membrane</location>
        <topology evidence="1">Multi-pass membrane protein</topology>
    </subcellularLocation>
</comment>
<dbReference type="Gene3D" id="1.50.40.10">
    <property type="entry name" value="Mitochondrial carrier domain"/>
    <property type="match status" value="1"/>
</dbReference>
<dbReference type="InterPro" id="IPR002067">
    <property type="entry name" value="MCP"/>
</dbReference>
<evidence type="ECO:0000313" key="12">
    <source>
        <dbReference type="Proteomes" id="UP001164286"/>
    </source>
</evidence>
<dbReference type="RefSeq" id="XP_052947582.1">
    <property type="nucleotide sequence ID" value="XM_053086588.1"/>
</dbReference>
<dbReference type="GeneID" id="77725789"/>
<keyword evidence="3 10" id="KW-0813">Transport</keyword>
<dbReference type="PANTHER" id="PTHR45788:SF4">
    <property type="entry name" value="TRICARBOXYLATE TRANSPORT PROTEIN, MITOCHONDRIAL"/>
    <property type="match status" value="1"/>
</dbReference>
<comment type="caution">
    <text evidence="11">The sequence shown here is derived from an EMBL/GenBank/DDBJ whole genome shotgun (WGS) entry which is preliminary data.</text>
</comment>
<dbReference type="GO" id="GO:0031966">
    <property type="term" value="C:mitochondrial membrane"/>
    <property type="evidence" value="ECO:0007669"/>
    <property type="project" value="UniProtKB-SubCell"/>
</dbReference>
<evidence type="ECO:0000256" key="5">
    <source>
        <dbReference type="ARBA" id="ARBA00022737"/>
    </source>
</evidence>
<evidence type="ECO:0000256" key="2">
    <source>
        <dbReference type="ARBA" id="ARBA00006375"/>
    </source>
</evidence>
<dbReference type="PRINTS" id="PR00926">
    <property type="entry name" value="MITOCARRIER"/>
</dbReference>
<dbReference type="Proteomes" id="UP001164286">
    <property type="component" value="Unassembled WGS sequence"/>
</dbReference>
<dbReference type="AlphaFoldDB" id="A0AA38HCE1"/>
<evidence type="ECO:0000313" key="11">
    <source>
        <dbReference type="EMBL" id="KAI9637805.1"/>
    </source>
</evidence>
<keyword evidence="4 9" id="KW-0812">Transmembrane</keyword>
<proteinExistence type="inferred from homology"/>
<reference evidence="11" key="1">
    <citation type="journal article" date="2022" name="G3 (Bethesda)">
        <title>High quality genome of the basidiomycete yeast Dioszegia hungarica PDD-24b-2 isolated from cloud water.</title>
        <authorList>
            <person name="Jarrige D."/>
            <person name="Haridas S."/>
            <person name="Bleykasten-Grosshans C."/>
            <person name="Joly M."/>
            <person name="Nadalig T."/>
            <person name="Sancelme M."/>
            <person name="Vuilleumier S."/>
            <person name="Grigoriev I.V."/>
            <person name="Amato P."/>
            <person name="Bringel F."/>
        </authorList>
    </citation>
    <scope>NUCLEOTIDE SEQUENCE</scope>
    <source>
        <strain evidence="11">PDD-24b-2</strain>
    </source>
</reference>
<dbReference type="FunFam" id="1.50.40.10:FF:000007">
    <property type="entry name" value="Mitochondrial tricarboxylate transport protein-like"/>
    <property type="match status" value="1"/>
</dbReference>
<name>A0AA38HCE1_9TREE</name>
<dbReference type="EMBL" id="JAKWFO010000003">
    <property type="protein sequence ID" value="KAI9637805.1"/>
    <property type="molecule type" value="Genomic_DNA"/>
</dbReference>
<evidence type="ECO:0000256" key="3">
    <source>
        <dbReference type="ARBA" id="ARBA00022448"/>
    </source>
</evidence>
<organism evidence="11 12">
    <name type="scientific">Dioszegia hungarica</name>
    <dbReference type="NCBI Taxonomy" id="4972"/>
    <lineage>
        <taxon>Eukaryota</taxon>
        <taxon>Fungi</taxon>
        <taxon>Dikarya</taxon>
        <taxon>Basidiomycota</taxon>
        <taxon>Agaricomycotina</taxon>
        <taxon>Tremellomycetes</taxon>
        <taxon>Tremellales</taxon>
        <taxon>Bulleribasidiaceae</taxon>
        <taxon>Dioszegia</taxon>
    </lineage>
</organism>
<evidence type="ECO:0000256" key="6">
    <source>
        <dbReference type="ARBA" id="ARBA00022989"/>
    </source>
</evidence>
<dbReference type="InterPro" id="IPR049563">
    <property type="entry name" value="TXTP-like"/>
</dbReference>
<sequence length="292" mass="31110">MNATHRKPNQYESLLAGIIAGGVEGAATYPAEFVKTRAQFTATKGSAVGVIPIIRETLQQRGIRGLYSGAGALIVGNSLKAGTRFLTYDSIKGVFADSNGKMTPGRTVLAGLGAGVVEAIVAVTPSETIKTKLIQDASSTRLYHNMIDGTIGICRTEGFKGIYRGLWPTIMKQGANSAVRFSSYSFLNNALVTYTKPSSGKLNTTLTFVAGAGAGLITVYATMPLDNIKTRMQATGAESRYKNSADCLMKIVRQEGVLRLWGGTTPRLARLMFSGGIVFAVYERLIGVMTAF</sequence>
<keyword evidence="5" id="KW-0677">Repeat</keyword>
<comment type="similarity">
    <text evidence="2 10">Belongs to the mitochondrial carrier (TC 2.A.29) family.</text>
</comment>